<dbReference type="AlphaFoldDB" id="A0A5C5RR91"/>
<evidence type="ECO:0000313" key="3">
    <source>
        <dbReference type="Proteomes" id="UP000319375"/>
    </source>
</evidence>
<dbReference type="EMBL" id="VIGX01000026">
    <property type="protein sequence ID" value="TWS25557.1"/>
    <property type="molecule type" value="Genomic_DNA"/>
</dbReference>
<keyword evidence="1" id="KW-0175">Coiled coil</keyword>
<protein>
    <submittedName>
        <fullName evidence="2">Uncharacterized protein</fullName>
    </submittedName>
</protein>
<keyword evidence="3" id="KW-1185">Reference proteome</keyword>
<gene>
    <name evidence="2" type="ORF">FK530_22825</name>
</gene>
<proteinExistence type="predicted"/>
<sequence>MIFNRKSPAGFVERALTGVGYGFDRTNKSGWSVFTRTGSPDVPVNPRIAERDARHLVVRIEKSHGVAQSTNKRNPEAIRERRAAERARIQAAMDRLDAERAELIRRRELLPSGDFDLMSLSERLRLEREIARIERERREWVQLMRQESA</sequence>
<name>A0A5C5RR91_9ACTN</name>
<accession>A0A5C5RR91</accession>
<dbReference type="RefSeq" id="WP_146489232.1">
    <property type="nucleotide sequence ID" value="NZ_VIGX01000026.1"/>
</dbReference>
<dbReference type="Proteomes" id="UP000319375">
    <property type="component" value="Unassembled WGS sequence"/>
</dbReference>
<evidence type="ECO:0000256" key="1">
    <source>
        <dbReference type="SAM" id="Coils"/>
    </source>
</evidence>
<organism evidence="2 3">
    <name type="scientific">Tsukamurella conjunctivitidis</name>
    <dbReference type="NCBI Taxonomy" id="2592068"/>
    <lineage>
        <taxon>Bacteria</taxon>
        <taxon>Bacillati</taxon>
        <taxon>Actinomycetota</taxon>
        <taxon>Actinomycetes</taxon>
        <taxon>Mycobacteriales</taxon>
        <taxon>Tsukamurellaceae</taxon>
        <taxon>Tsukamurella</taxon>
    </lineage>
</organism>
<feature type="coiled-coil region" evidence="1">
    <location>
        <begin position="82"/>
        <end position="143"/>
    </location>
</feature>
<evidence type="ECO:0000313" key="2">
    <source>
        <dbReference type="EMBL" id="TWS25557.1"/>
    </source>
</evidence>
<reference evidence="2 3" key="1">
    <citation type="submission" date="2019-06" db="EMBL/GenBank/DDBJ databases">
        <title>Tsukamurella conjunctivitidis sp. nov., Tsukamurella assacharolytica sp. nov. and Tsukamurella sputae sp. nov. isolated from patients with conjunctivitis, bacteraemia (lymphoma) and respiratory infection (sputum) in Hong Kong.</title>
        <authorList>
            <person name="Teng J.L.L."/>
            <person name="Lee H.H."/>
            <person name="Fong J.Y.H."/>
            <person name="Fok K.M.N."/>
            <person name="Lau S.K.P."/>
            <person name="Woo P.C.Y."/>
        </authorList>
    </citation>
    <scope>NUCLEOTIDE SEQUENCE [LARGE SCALE GENOMIC DNA]</scope>
    <source>
        <strain evidence="2 3">HKU72</strain>
    </source>
</reference>
<comment type="caution">
    <text evidence="2">The sequence shown here is derived from an EMBL/GenBank/DDBJ whole genome shotgun (WGS) entry which is preliminary data.</text>
</comment>